<feature type="transmembrane region" description="Helical" evidence="12">
    <location>
        <begin position="452"/>
        <end position="473"/>
    </location>
</feature>
<feature type="transmembrane region" description="Helical" evidence="12">
    <location>
        <begin position="529"/>
        <end position="550"/>
    </location>
</feature>
<keyword evidence="6" id="KW-0997">Cell inner membrane</keyword>
<evidence type="ECO:0000256" key="7">
    <source>
        <dbReference type="ARBA" id="ARBA00022676"/>
    </source>
</evidence>
<evidence type="ECO:0000256" key="2">
    <source>
        <dbReference type="ARBA" id="ARBA00005001"/>
    </source>
</evidence>
<protein>
    <recommendedName>
        <fullName evidence="4">Glucans biosynthesis glucosyltransferase H</fullName>
    </recommendedName>
</protein>
<gene>
    <name evidence="14" type="ORF">SAMN05421753_103205</name>
</gene>
<evidence type="ECO:0000256" key="1">
    <source>
        <dbReference type="ARBA" id="ARBA00004429"/>
    </source>
</evidence>
<comment type="subcellular location">
    <subcellularLocation>
        <location evidence="1">Cell inner membrane</location>
        <topology evidence="1">Multi-pass membrane protein</topology>
    </subcellularLocation>
</comment>
<keyword evidence="5" id="KW-1003">Cell membrane</keyword>
<dbReference type="AlphaFoldDB" id="A0A1I3DES1"/>
<dbReference type="NCBIfam" id="NF003962">
    <property type="entry name" value="PRK05454.2-5"/>
    <property type="match status" value="1"/>
</dbReference>
<feature type="transmembrane region" description="Helical" evidence="12">
    <location>
        <begin position="373"/>
        <end position="398"/>
    </location>
</feature>
<evidence type="ECO:0000256" key="8">
    <source>
        <dbReference type="ARBA" id="ARBA00022679"/>
    </source>
</evidence>
<comment type="pathway">
    <text evidence="2">Glycan metabolism; osmoregulated periplasmic glucan (OPG) biosynthesis.</text>
</comment>
<dbReference type="Gene3D" id="3.90.550.10">
    <property type="entry name" value="Spore Coat Polysaccharide Biosynthesis Protein SpsA, Chain A"/>
    <property type="match status" value="1"/>
</dbReference>
<evidence type="ECO:0000256" key="11">
    <source>
        <dbReference type="ARBA" id="ARBA00023136"/>
    </source>
</evidence>
<evidence type="ECO:0000256" key="5">
    <source>
        <dbReference type="ARBA" id="ARBA00022475"/>
    </source>
</evidence>
<dbReference type="PANTHER" id="PTHR43867">
    <property type="entry name" value="CELLULOSE SYNTHASE CATALYTIC SUBUNIT A [UDP-FORMING]"/>
    <property type="match status" value="1"/>
</dbReference>
<dbReference type="PANTHER" id="PTHR43867:SF5">
    <property type="entry name" value="GLUCANS BIOSYNTHESIS GLUCOSYLTRANSFERASE H"/>
    <property type="match status" value="1"/>
</dbReference>
<keyword evidence="10 12" id="KW-1133">Transmembrane helix</keyword>
<comment type="similarity">
    <text evidence="3">Belongs to the glycosyltransferase 2 family. OpgH subfamily.</text>
</comment>
<feature type="domain" description="Glycosyltransferase 2-like" evidence="13">
    <location>
        <begin position="202"/>
        <end position="397"/>
    </location>
</feature>
<dbReference type="EMBL" id="FOQD01000003">
    <property type="protein sequence ID" value="SFH85136.1"/>
    <property type="molecule type" value="Genomic_DNA"/>
</dbReference>
<dbReference type="InterPro" id="IPR029044">
    <property type="entry name" value="Nucleotide-diphossugar_trans"/>
</dbReference>
<keyword evidence="11 12" id="KW-0472">Membrane</keyword>
<dbReference type="SUPFAM" id="SSF53448">
    <property type="entry name" value="Nucleotide-diphospho-sugar transferases"/>
    <property type="match status" value="1"/>
</dbReference>
<evidence type="ECO:0000313" key="15">
    <source>
        <dbReference type="Proteomes" id="UP000199518"/>
    </source>
</evidence>
<dbReference type="CDD" id="cd04191">
    <property type="entry name" value="Glucan_BSP_MdoH"/>
    <property type="match status" value="1"/>
</dbReference>
<accession>A0A1I3DES1</accession>
<evidence type="ECO:0000256" key="10">
    <source>
        <dbReference type="ARBA" id="ARBA00022989"/>
    </source>
</evidence>
<keyword evidence="7" id="KW-0328">Glycosyltransferase</keyword>
<dbReference type="STRING" id="1576369.SAMN05421753_103205"/>
<dbReference type="InterPro" id="IPR001173">
    <property type="entry name" value="Glyco_trans_2-like"/>
</dbReference>
<evidence type="ECO:0000313" key="14">
    <source>
        <dbReference type="EMBL" id="SFH85136.1"/>
    </source>
</evidence>
<dbReference type="GO" id="GO:0016758">
    <property type="term" value="F:hexosyltransferase activity"/>
    <property type="evidence" value="ECO:0007669"/>
    <property type="project" value="TreeGrafter"/>
</dbReference>
<evidence type="ECO:0000256" key="4">
    <source>
        <dbReference type="ARBA" id="ARBA00020585"/>
    </source>
</evidence>
<feature type="transmembrane region" description="Helical" evidence="12">
    <location>
        <begin position="21"/>
        <end position="42"/>
    </location>
</feature>
<dbReference type="Pfam" id="PF13632">
    <property type="entry name" value="Glyco_trans_2_3"/>
    <property type="match status" value="1"/>
</dbReference>
<evidence type="ECO:0000256" key="6">
    <source>
        <dbReference type="ARBA" id="ARBA00022519"/>
    </source>
</evidence>
<evidence type="ECO:0000259" key="13">
    <source>
        <dbReference type="Pfam" id="PF13632"/>
    </source>
</evidence>
<evidence type="ECO:0000256" key="12">
    <source>
        <dbReference type="SAM" id="Phobius"/>
    </source>
</evidence>
<keyword evidence="15" id="KW-1185">Reference proteome</keyword>
<evidence type="ECO:0000256" key="3">
    <source>
        <dbReference type="ARBA" id="ARBA00009337"/>
    </source>
</evidence>
<evidence type="ECO:0000256" key="9">
    <source>
        <dbReference type="ARBA" id="ARBA00022692"/>
    </source>
</evidence>
<dbReference type="RefSeq" id="WP_092048226.1">
    <property type="nucleotide sequence ID" value="NZ_FOQD01000003.1"/>
</dbReference>
<dbReference type="InterPro" id="IPR050321">
    <property type="entry name" value="Glycosyltr_2/OpgH_subfam"/>
</dbReference>
<feature type="transmembrane region" description="Helical" evidence="12">
    <location>
        <begin position="54"/>
        <end position="80"/>
    </location>
</feature>
<sequence>MSTPLVDPALPGTPRYRVTRWMLLVLTLLTTIGGVGLFVNVLSVNGMNPAEYVILPLFTVLFAWIAFSFWTAAWGLMLVLSGKNPVGESTASNRDENAPLSPTAVLMPIYNESPTDVFAGVQAMLQSLVATGKPNAFDMFVLSDTTDPDIWLEEERAWARLVAEHGSHPRVFYRRRPRNVSRKAGNIADFCCRWGSQYEYMIVLDADSVMEGATLVEMVRRMDADPQLGILQVPPTPVNRLSLFARLQQFASRLYSDILIQGFCSWANFDSNYWGHNAIIRVEPFTRHCGLPILPGKAPLGGEILSHDFVEAALMARAGYKVSLAHDLGGSYEECPTTLLDFAKRDQRWCQGNMQHIRLVFSEGFRPISRLHLAMGAMAYLSAPLWLAFMTLSAVAMWMDGSQVPESPSWIAGASVVFGITMALLLLPKMFSLIALAKQPQRLREFGGWDNVVGSALLETLISILVSPIMMFFHTRFVVTTLLGQKVVWNAQNRGEGDITFGEALLVYGPHMLAGVLTTLFIGYFSPYLLIWFLPVVFGLIFSVPLALTLGSVRLGQRLAEQGLLLIPEEITTPQILHLQKQALAARLRSRDHYDRDKLFDTVLIDPSFHALHRNILQATESHVPAPREDIKAIQELIQREGPSAVPRDARRMILSDADALKKIHVQVRSQMRLTRSALSS</sequence>
<dbReference type="OrthoDB" id="9806824at2"/>
<keyword evidence="8 14" id="KW-0808">Transferase</keyword>
<reference evidence="15" key="1">
    <citation type="submission" date="2016-10" db="EMBL/GenBank/DDBJ databases">
        <authorList>
            <person name="Varghese N."/>
            <person name="Submissions S."/>
        </authorList>
    </citation>
    <scope>NUCLEOTIDE SEQUENCE [LARGE SCALE GENOMIC DNA]</scope>
    <source>
        <strain evidence="15">DSM 26348</strain>
    </source>
</reference>
<keyword evidence="9 12" id="KW-0812">Transmembrane</keyword>
<feature type="transmembrane region" description="Helical" evidence="12">
    <location>
        <begin position="410"/>
        <end position="431"/>
    </location>
</feature>
<dbReference type="NCBIfam" id="NF003958">
    <property type="entry name" value="PRK05454.2-1"/>
    <property type="match status" value="1"/>
</dbReference>
<proteinExistence type="inferred from homology"/>
<name>A0A1I3DES1_9PLAN</name>
<organism evidence="14 15">
    <name type="scientific">Planctomicrobium piriforme</name>
    <dbReference type="NCBI Taxonomy" id="1576369"/>
    <lineage>
        <taxon>Bacteria</taxon>
        <taxon>Pseudomonadati</taxon>
        <taxon>Planctomycetota</taxon>
        <taxon>Planctomycetia</taxon>
        <taxon>Planctomycetales</taxon>
        <taxon>Planctomycetaceae</taxon>
        <taxon>Planctomicrobium</taxon>
    </lineage>
</organism>
<dbReference type="Proteomes" id="UP000199518">
    <property type="component" value="Unassembled WGS sequence"/>
</dbReference>
<dbReference type="GO" id="GO:0005886">
    <property type="term" value="C:plasma membrane"/>
    <property type="evidence" value="ECO:0007669"/>
    <property type="project" value="UniProtKB-SubCell"/>
</dbReference>